<evidence type="ECO:0000313" key="2">
    <source>
        <dbReference type="EMBL" id="MEH8017960.1"/>
    </source>
</evidence>
<name>A0ABU8C8I4_9GAMM</name>
<reference evidence="2 3" key="1">
    <citation type="journal article" date="2023" name="Ecotoxicol. Environ. Saf.">
        <title>Mercury remediation potential of mercury-resistant strain Rheinheimera metallidurans sp. nov. isolated from a municipal waste dumping site.</title>
        <authorList>
            <person name="Yadav V."/>
            <person name="Manjhi A."/>
            <person name="Vadakedath N."/>
        </authorList>
    </citation>
    <scope>NUCLEOTIDE SEQUENCE [LARGE SCALE GENOMIC DNA]</scope>
    <source>
        <strain evidence="2 3">E-49</strain>
    </source>
</reference>
<organism evidence="2 3">
    <name type="scientific">Rheinheimera muenzenbergensis</name>
    <dbReference type="NCBI Taxonomy" id="1193628"/>
    <lineage>
        <taxon>Bacteria</taxon>
        <taxon>Pseudomonadati</taxon>
        <taxon>Pseudomonadota</taxon>
        <taxon>Gammaproteobacteria</taxon>
        <taxon>Chromatiales</taxon>
        <taxon>Chromatiaceae</taxon>
        <taxon>Rheinheimera</taxon>
    </lineage>
</organism>
<keyword evidence="1" id="KW-0812">Transmembrane</keyword>
<dbReference type="EMBL" id="JALAAR010000009">
    <property type="protein sequence ID" value="MEH8017960.1"/>
    <property type="molecule type" value="Genomic_DNA"/>
</dbReference>
<evidence type="ECO:0000256" key="1">
    <source>
        <dbReference type="SAM" id="Phobius"/>
    </source>
</evidence>
<evidence type="ECO:0008006" key="4">
    <source>
        <dbReference type="Google" id="ProtNLM"/>
    </source>
</evidence>
<accession>A0ABU8C8I4</accession>
<sequence length="234" mass="27685">MSNTLKRLFKKIDKNYLILSVVVLVVLSFAWWWKIAFSPLKEGLCIDPDNRHREKLELVYLQQEECHGFKFKQMEGVTYKIFSSAPKRDSAEMFIQSQVPYWFSGRSIILKVSENAGGERYKHFSNYLSYKESDSVHFDEYWGLDYNKRNYHDTPSDKSHYRGFYYFDKEHVFHAFCIFPGQEVNAHSRCTLYLTLHETILVRLSANYGEMSDAAEKMKQLKAFLYSILIQQEG</sequence>
<keyword evidence="3" id="KW-1185">Reference proteome</keyword>
<dbReference type="Proteomes" id="UP001375382">
    <property type="component" value="Unassembled WGS sequence"/>
</dbReference>
<gene>
    <name evidence="2" type="ORF">MN202_11985</name>
</gene>
<feature type="transmembrane region" description="Helical" evidence="1">
    <location>
        <begin position="16"/>
        <end position="33"/>
    </location>
</feature>
<comment type="caution">
    <text evidence="2">The sequence shown here is derived from an EMBL/GenBank/DDBJ whole genome shotgun (WGS) entry which is preliminary data.</text>
</comment>
<dbReference type="RefSeq" id="WP_335736369.1">
    <property type="nucleotide sequence ID" value="NZ_JALAAR010000009.1"/>
</dbReference>
<proteinExistence type="predicted"/>
<evidence type="ECO:0000313" key="3">
    <source>
        <dbReference type="Proteomes" id="UP001375382"/>
    </source>
</evidence>
<keyword evidence="1" id="KW-1133">Transmembrane helix</keyword>
<keyword evidence="1" id="KW-0472">Membrane</keyword>
<protein>
    <recommendedName>
        <fullName evidence="4">Methanolan biosynthesis EpsI domain-containing protein</fullName>
    </recommendedName>
</protein>